<sequence length="266" mass="29790">MNHINSTPTTTLLNLPLQRRPMLTTFLLSLTFHLLLSPTNSLPSMPTSSTFLTPTTTPPLLNVPTYSLATTSTTTNNDDNDEEITTATTMNILTYATPIGATPYRTWAISLYKNSLSHDNFCKTGFGILQLLTKRHVPLVRYLGGASGRDVDKKEICEKIGFPWQPVSVDCKEEKILDEKQQRELPHVLPHCKSYLLLSQQGELIDVGSHTVAICRVEDMLIVGEEEENEEEEDQTEILMTAYLRKLGLITNLGRVADPPFSEEKK</sequence>
<protein>
    <submittedName>
        <fullName evidence="2">Uncharacterized protein</fullName>
    </submittedName>
</protein>
<reference evidence="2" key="1">
    <citation type="submission" date="2021-01" db="EMBL/GenBank/DDBJ databases">
        <authorList>
            <person name="Corre E."/>
            <person name="Pelletier E."/>
            <person name="Niang G."/>
            <person name="Scheremetjew M."/>
            <person name="Finn R."/>
            <person name="Kale V."/>
            <person name="Holt S."/>
            <person name="Cochrane G."/>
            <person name="Meng A."/>
            <person name="Brown T."/>
            <person name="Cohen L."/>
        </authorList>
    </citation>
    <scope>NUCLEOTIDE SEQUENCE</scope>
    <source>
        <strain evidence="2">Pop2</strain>
    </source>
</reference>
<evidence type="ECO:0000313" key="2">
    <source>
        <dbReference type="EMBL" id="CAD9352370.1"/>
    </source>
</evidence>
<organism evidence="2">
    <name type="scientific">Ditylum brightwellii</name>
    <dbReference type="NCBI Taxonomy" id="49249"/>
    <lineage>
        <taxon>Eukaryota</taxon>
        <taxon>Sar</taxon>
        <taxon>Stramenopiles</taxon>
        <taxon>Ochrophyta</taxon>
        <taxon>Bacillariophyta</taxon>
        <taxon>Mediophyceae</taxon>
        <taxon>Lithodesmiophycidae</taxon>
        <taxon>Lithodesmiales</taxon>
        <taxon>Lithodesmiaceae</taxon>
        <taxon>Ditylum</taxon>
    </lineage>
</organism>
<feature type="signal peptide" evidence="1">
    <location>
        <begin position="1"/>
        <end position="41"/>
    </location>
</feature>
<name>A0A6U3UK22_9STRA</name>
<keyword evidence="1" id="KW-0732">Signal</keyword>
<dbReference type="SUPFAM" id="SSF50475">
    <property type="entry name" value="FMN-binding split barrel"/>
    <property type="match status" value="1"/>
</dbReference>
<dbReference type="EMBL" id="HBGN01034870">
    <property type="protein sequence ID" value="CAD9352370.1"/>
    <property type="molecule type" value="Transcribed_RNA"/>
</dbReference>
<gene>
    <name evidence="2" type="ORF">DBRI1063_LOCUS22418</name>
</gene>
<feature type="chain" id="PRO_5030160195" evidence="1">
    <location>
        <begin position="42"/>
        <end position="266"/>
    </location>
</feature>
<accession>A0A6U3UK22</accession>
<proteinExistence type="predicted"/>
<dbReference type="Gene3D" id="2.30.110.10">
    <property type="entry name" value="Electron Transport, Fmn-binding Protein, Chain A"/>
    <property type="match status" value="1"/>
</dbReference>
<dbReference type="InterPro" id="IPR012349">
    <property type="entry name" value="Split_barrel_FMN-bd"/>
</dbReference>
<evidence type="ECO:0000256" key="1">
    <source>
        <dbReference type="SAM" id="SignalP"/>
    </source>
</evidence>
<dbReference type="AlphaFoldDB" id="A0A6U3UK22"/>